<protein>
    <submittedName>
        <fullName evidence="2">Conjugal transfer protein TraF</fullName>
    </submittedName>
</protein>
<dbReference type="AlphaFoldDB" id="A0A031K424"/>
<sequence>MIDDRGPAAFRRGIARLAKPRLWTAGTARRAVGAAGLALAVGTTIILPPKPVFIWNVSASAPLGLYRVEGYGRLGAGDMVAARVPLRWRRLAGARRYIPVNIPLIKQIAAVGGDRVCAMETLIFVNGKPVARRRERDGAGRPMPTWSGCVILGRDEYLLLMPHAASFDGRYFGSTRSADLLGKAELLWER</sequence>
<dbReference type="InterPro" id="IPR036286">
    <property type="entry name" value="LexA/Signal_pep-like_sf"/>
</dbReference>
<accession>A0A031K424</accession>
<evidence type="ECO:0000259" key="1">
    <source>
        <dbReference type="Pfam" id="PF10502"/>
    </source>
</evidence>
<dbReference type="SUPFAM" id="SSF51306">
    <property type="entry name" value="LexA/Signal peptidase"/>
    <property type="match status" value="1"/>
</dbReference>
<evidence type="ECO:0000313" key="2">
    <source>
        <dbReference type="EMBL" id="EZP84000.1"/>
    </source>
</evidence>
<dbReference type="Proteomes" id="UP000024329">
    <property type="component" value="Unassembled WGS sequence"/>
</dbReference>
<name>A0A031K424_9SPHN</name>
<comment type="caution">
    <text evidence="2">The sequence shown here is derived from an EMBL/GenBank/DDBJ whole genome shotgun (WGS) entry which is preliminary data.</text>
</comment>
<dbReference type="Pfam" id="PF10502">
    <property type="entry name" value="Peptidase_S26"/>
    <property type="match status" value="1"/>
</dbReference>
<evidence type="ECO:0000313" key="3">
    <source>
        <dbReference type="Proteomes" id="UP000024329"/>
    </source>
</evidence>
<reference evidence="2 3" key="1">
    <citation type="submission" date="2014-03" db="EMBL/GenBank/DDBJ databases">
        <title>Whole genome sequence of Novosphingobium resinovorum KF1.</title>
        <authorList>
            <person name="Gan H.M."/>
            <person name="Gan H.Y."/>
            <person name="Chew T.H."/>
            <person name="Savka M.A."/>
        </authorList>
    </citation>
    <scope>NUCLEOTIDE SEQUENCE [LARGE SCALE GENOMIC DNA]</scope>
    <source>
        <strain evidence="2 3">KF1</strain>
    </source>
</reference>
<feature type="domain" description="Peptidase S26" evidence="1">
    <location>
        <begin position="31"/>
        <end position="188"/>
    </location>
</feature>
<dbReference type="eggNOG" id="COG4959">
    <property type="taxonomic scope" value="Bacteria"/>
</dbReference>
<dbReference type="EMBL" id="JFYZ01000002">
    <property type="protein sequence ID" value="EZP84000.1"/>
    <property type="molecule type" value="Genomic_DNA"/>
</dbReference>
<proteinExistence type="predicted"/>
<dbReference type="InterPro" id="IPR019533">
    <property type="entry name" value="Peptidase_S26"/>
</dbReference>
<dbReference type="GO" id="GO:0004252">
    <property type="term" value="F:serine-type endopeptidase activity"/>
    <property type="evidence" value="ECO:0007669"/>
    <property type="project" value="InterPro"/>
</dbReference>
<organism evidence="2 3">
    <name type="scientific">Novosphingobium resinovorum</name>
    <dbReference type="NCBI Taxonomy" id="158500"/>
    <lineage>
        <taxon>Bacteria</taxon>
        <taxon>Pseudomonadati</taxon>
        <taxon>Pseudomonadota</taxon>
        <taxon>Alphaproteobacteria</taxon>
        <taxon>Sphingomonadales</taxon>
        <taxon>Sphingomonadaceae</taxon>
        <taxon>Novosphingobium</taxon>
    </lineage>
</organism>
<dbReference type="GO" id="GO:0006465">
    <property type="term" value="P:signal peptide processing"/>
    <property type="evidence" value="ECO:0007669"/>
    <property type="project" value="InterPro"/>
</dbReference>
<dbReference type="PATRIC" id="fig|158500.4.peg.1227"/>
<dbReference type="Gene3D" id="2.10.109.10">
    <property type="entry name" value="Umud Fragment, subunit A"/>
    <property type="match status" value="1"/>
</dbReference>
<gene>
    <name evidence="2" type="ORF">BV97_01193</name>
</gene>
<dbReference type="RefSeq" id="WP_155986190.1">
    <property type="nucleotide sequence ID" value="NZ_JFYZ01000002.1"/>
</dbReference>